<dbReference type="NCBIfam" id="TIGR00107">
    <property type="entry name" value="deoD"/>
    <property type="match status" value="1"/>
</dbReference>
<dbReference type="CDD" id="cd09006">
    <property type="entry name" value="PNP_EcPNPI-like"/>
    <property type="match status" value="1"/>
</dbReference>
<dbReference type="GO" id="GO:0005829">
    <property type="term" value="C:cytosol"/>
    <property type="evidence" value="ECO:0007669"/>
    <property type="project" value="TreeGrafter"/>
</dbReference>
<keyword evidence="5" id="KW-0808">Transferase</keyword>
<dbReference type="InterPro" id="IPR004402">
    <property type="entry name" value="DeoD-type"/>
</dbReference>
<feature type="domain" description="Nucleoside phosphorylase" evidence="7">
    <location>
        <begin position="19"/>
        <end position="231"/>
    </location>
</feature>
<evidence type="ECO:0000256" key="5">
    <source>
        <dbReference type="ARBA" id="ARBA00022679"/>
    </source>
</evidence>
<organism evidence="8 9">
    <name type="scientific">Candidatus Francisella endociliophora</name>
    <dbReference type="NCBI Taxonomy" id="653937"/>
    <lineage>
        <taxon>Bacteria</taxon>
        <taxon>Pseudomonadati</taxon>
        <taxon>Pseudomonadota</taxon>
        <taxon>Gammaproteobacteria</taxon>
        <taxon>Thiotrichales</taxon>
        <taxon>Francisellaceae</taxon>
        <taxon>Francisella</taxon>
    </lineage>
</organism>
<comment type="catalytic activity">
    <reaction evidence="6">
        <text>uridine + phosphate = alpha-D-ribose 1-phosphate + uracil</text>
        <dbReference type="Rhea" id="RHEA:24388"/>
        <dbReference type="ChEBI" id="CHEBI:16704"/>
        <dbReference type="ChEBI" id="CHEBI:17568"/>
        <dbReference type="ChEBI" id="CHEBI:43474"/>
        <dbReference type="ChEBI" id="CHEBI:57720"/>
        <dbReference type="EC" id="2.4.2.3"/>
    </reaction>
</comment>
<evidence type="ECO:0000256" key="6">
    <source>
        <dbReference type="ARBA" id="ARBA00048447"/>
    </source>
</evidence>
<dbReference type="PANTHER" id="PTHR43691">
    <property type="entry name" value="URIDINE PHOSPHORYLASE"/>
    <property type="match status" value="1"/>
</dbReference>
<keyword evidence="4" id="KW-0328">Glycosyltransferase</keyword>
<dbReference type="EC" id="2.4.2.3" evidence="2"/>
<dbReference type="PROSITE" id="PS01232">
    <property type="entry name" value="PNP_UDP_1"/>
    <property type="match status" value="1"/>
</dbReference>
<keyword evidence="9" id="KW-1185">Reference proteome</keyword>
<dbReference type="OrthoDB" id="9782889at2"/>
<proteinExistence type="inferred from homology"/>
<dbReference type="eggNOG" id="COG0813">
    <property type="taxonomic scope" value="Bacteria"/>
</dbReference>
<evidence type="ECO:0000256" key="2">
    <source>
        <dbReference type="ARBA" id="ARBA00011888"/>
    </source>
</evidence>
<dbReference type="InterPro" id="IPR018016">
    <property type="entry name" value="Nucleoside_phosphorylase_CS"/>
</dbReference>
<dbReference type="PANTHER" id="PTHR43691:SF11">
    <property type="entry name" value="FI09636P-RELATED"/>
    <property type="match status" value="1"/>
</dbReference>
<evidence type="ECO:0000256" key="1">
    <source>
        <dbReference type="ARBA" id="ARBA00010456"/>
    </source>
</evidence>
<dbReference type="InterPro" id="IPR000845">
    <property type="entry name" value="Nucleoside_phosphorylase_d"/>
</dbReference>
<evidence type="ECO:0000256" key="4">
    <source>
        <dbReference type="ARBA" id="ARBA00022676"/>
    </source>
</evidence>
<dbReference type="Pfam" id="PF01048">
    <property type="entry name" value="PNP_UDP_1"/>
    <property type="match status" value="1"/>
</dbReference>
<dbReference type="KEGG" id="frf:LO80_09215"/>
<reference evidence="8 9" key="1">
    <citation type="submission" date="2014-10" db="EMBL/GenBank/DDBJ databases">
        <title>Whole genome sequence of Francisella endociliophora strain FSC1006, isolated from a laboratory culture of the marine ciliate Euplotes raikovi.</title>
        <authorList>
            <person name="Granberg M."/>
            <person name="Backman S."/>
            <person name="Lundmark E."/>
            <person name="Nilsson E."/>
            <person name="Karlsson E."/>
            <person name="Thelaus J."/>
            <person name="Ohrman C."/>
            <person name="Larkeryd A."/>
            <person name="Stenberg P."/>
        </authorList>
    </citation>
    <scope>NUCLEOTIDE SEQUENCE [LARGE SCALE GENOMIC DNA]</scope>
    <source>
        <strain evidence="8 9">FSC1006</strain>
    </source>
</reference>
<dbReference type="SUPFAM" id="SSF53167">
    <property type="entry name" value="Purine and uridine phosphorylases"/>
    <property type="match status" value="1"/>
</dbReference>
<dbReference type="Proteomes" id="UP000029672">
    <property type="component" value="Chromosome"/>
</dbReference>
<evidence type="ECO:0000313" key="8">
    <source>
        <dbReference type="EMBL" id="AIT10133.1"/>
    </source>
</evidence>
<dbReference type="RefSeq" id="WP_040010507.1">
    <property type="nucleotide sequence ID" value="NZ_CP009574.1"/>
</dbReference>
<dbReference type="AlphaFoldDB" id="A0A097ERD3"/>
<dbReference type="EMBL" id="CP009574">
    <property type="protein sequence ID" value="AIT10133.1"/>
    <property type="molecule type" value="Genomic_DNA"/>
</dbReference>
<comment type="similarity">
    <text evidence="1">Belongs to the PNP/UDP phosphorylase family.</text>
</comment>
<evidence type="ECO:0000313" key="9">
    <source>
        <dbReference type="Proteomes" id="UP000029672"/>
    </source>
</evidence>
<evidence type="ECO:0000256" key="3">
    <source>
        <dbReference type="ARBA" id="ARBA00021980"/>
    </source>
</evidence>
<dbReference type="GO" id="GO:0004731">
    <property type="term" value="F:purine-nucleoside phosphorylase activity"/>
    <property type="evidence" value="ECO:0007669"/>
    <property type="project" value="InterPro"/>
</dbReference>
<protein>
    <recommendedName>
        <fullName evidence="3">Uridine phosphorylase</fullName>
        <ecNumber evidence="2">2.4.2.3</ecNumber>
    </recommendedName>
</protein>
<dbReference type="STRING" id="1547445.LO80_09215"/>
<dbReference type="GO" id="GO:0006152">
    <property type="term" value="P:purine nucleoside catabolic process"/>
    <property type="evidence" value="ECO:0007669"/>
    <property type="project" value="TreeGrafter"/>
</dbReference>
<dbReference type="Gene3D" id="3.40.50.1580">
    <property type="entry name" value="Nucleoside phosphorylase domain"/>
    <property type="match status" value="1"/>
</dbReference>
<gene>
    <name evidence="8" type="ORF">LO80_09215</name>
</gene>
<evidence type="ECO:0000259" key="7">
    <source>
        <dbReference type="Pfam" id="PF01048"/>
    </source>
</evidence>
<dbReference type="GO" id="GO:0004850">
    <property type="term" value="F:uridine phosphorylase activity"/>
    <property type="evidence" value="ECO:0007669"/>
    <property type="project" value="UniProtKB-EC"/>
</dbReference>
<dbReference type="InterPro" id="IPR035994">
    <property type="entry name" value="Nucleoside_phosphorylase_sf"/>
</dbReference>
<accession>A0A097ERD3</accession>
<dbReference type="NCBIfam" id="NF004489">
    <property type="entry name" value="PRK05819.1"/>
    <property type="match status" value="1"/>
</dbReference>
<name>A0A097ERD3_9GAMM</name>
<sequence length="240" mass="26686">MALPTPHIETESKEQFAKTVIMPGDPLRAKFIAENYLENIERVNAVRNMFAYTGTYNGKKVSVMGSGMGMPSMGIYAYELFNDYDVENIIRVGSAGSYTADLAVYDVVLVEDTYGESDYVEIVTGEKTRTIKPSSKLNEELVESAKRQQIELKKAKAHCTDVFYRKNFDDWKTISKEHGCDLVEMETAALFATAKLLGKNASAVVTISDCFVTGESTTSQQREQSFTNMMEVALGTLVEN</sequence>
<dbReference type="HOGENOM" id="CLU_068457_2_0_6"/>